<dbReference type="InterPro" id="IPR057169">
    <property type="entry name" value="DUF7847"/>
</dbReference>
<organism evidence="3 4">
    <name type="scientific">Nesterenkonia flava</name>
    <dbReference type="NCBI Taxonomy" id="469799"/>
    <lineage>
        <taxon>Bacteria</taxon>
        <taxon>Bacillati</taxon>
        <taxon>Actinomycetota</taxon>
        <taxon>Actinomycetes</taxon>
        <taxon>Micrococcales</taxon>
        <taxon>Micrococcaceae</taxon>
        <taxon>Nesterenkonia</taxon>
    </lineage>
</organism>
<name>A0ABU1FW50_9MICC</name>
<dbReference type="Proteomes" id="UP001260872">
    <property type="component" value="Unassembled WGS sequence"/>
</dbReference>
<sequence length="349" mass="37409">MIYPVRRLAQDEVFGAAFAAIRHSPRAVLGVPFLAGLVNFLLFMVLLAIFPSQSLLRFMSDPVSMEDSEMLMAALGDLWVLLLSTVSTTLGTLLLTMAMALVSIPVLRSAYGLPTTLGQTLKLRAGQLGWLLLNVVLIAMLVSTVAGIALMLGLVIALVTFFIGLIVVIPALLLLLCWASAAVVFAPIVVVVERKNAFLALARSWQLNRGLWWRNMGMVALLYLMVFLFVMIASLPAGVLMGMGEGMGWLDPQASSWLTIVLVLAQLYDAVLMALSVGLVGAIITAMYLNCRIRQEALDVVLHTARLETPAGRRDAQNDDVASPAADTASLIPGSPEHVAAFHAGSARG</sequence>
<evidence type="ECO:0000259" key="2">
    <source>
        <dbReference type="Pfam" id="PF25231"/>
    </source>
</evidence>
<proteinExistence type="predicted"/>
<feature type="transmembrane region" description="Helical" evidence="1">
    <location>
        <begin position="27"/>
        <end position="50"/>
    </location>
</feature>
<feature type="transmembrane region" description="Helical" evidence="1">
    <location>
        <begin position="128"/>
        <end position="156"/>
    </location>
</feature>
<comment type="caution">
    <text evidence="3">The sequence shown here is derived from an EMBL/GenBank/DDBJ whole genome shotgun (WGS) entry which is preliminary data.</text>
</comment>
<reference evidence="4" key="1">
    <citation type="submission" date="2023-07" db="EMBL/GenBank/DDBJ databases">
        <title>Description of three actinobacteria isolated from air of manufacturing shop in a pharmaceutical factory.</title>
        <authorList>
            <person name="Zhang D.-F."/>
        </authorList>
    </citation>
    <scope>NUCLEOTIDE SEQUENCE [LARGE SCALE GENOMIC DNA]</scope>
    <source>
        <strain evidence="4">CCTCC AB 207010</strain>
    </source>
</reference>
<evidence type="ECO:0000256" key="1">
    <source>
        <dbReference type="SAM" id="Phobius"/>
    </source>
</evidence>
<keyword evidence="4" id="KW-1185">Reference proteome</keyword>
<feature type="transmembrane region" description="Helical" evidence="1">
    <location>
        <begin position="162"/>
        <end position="192"/>
    </location>
</feature>
<accession>A0ABU1FW50</accession>
<gene>
    <name evidence="3" type="ORF">RH857_10015</name>
</gene>
<keyword evidence="1" id="KW-0472">Membrane</keyword>
<feature type="transmembrane region" description="Helical" evidence="1">
    <location>
        <begin position="212"/>
        <end position="237"/>
    </location>
</feature>
<feature type="transmembrane region" description="Helical" evidence="1">
    <location>
        <begin position="257"/>
        <end position="289"/>
    </location>
</feature>
<keyword evidence="1" id="KW-1133">Transmembrane helix</keyword>
<feature type="domain" description="DUF7847" evidence="2">
    <location>
        <begin position="13"/>
        <end position="289"/>
    </location>
</feature>
<feature type="transmembrane region" description="Helical" evidence="1">
    <location>
        <begin position="78"/>
        <end position="107"/>
    </location>
</feature>
<evidence type="ECO:0000313" key="4">
    <source>
        <dbReference type="Proteomes" id="UP001260872"/>
    </source>
</evidence>
<evidence type="ECO:0000313" key="3">
    <source>
        <dbReference type="EMBL" id="MDR5712462.1"/>
    </source>
</evidence>
<dbReference type="EMBL" id="JAVKGT010000026">
    <property type="protein sequence ID" value="MDR5712462.1"/>
    <property type="molecule type" value="Genomic_DNA"/>
</dbReference>
<protein>
    <recommendedName>
        <fullName evidence="2">DUF7847 domain-containing protein</fullName>
    </recommendedName>
</protein>
<dbReference type="RefSeq" id="WP_310537835.1">
    <property type="nucleotide sequence ID" value="NZ_BAAAOC010000084.1"/>
</dbReference>
<dbReference type="Pfam" id="PF25231">
    <property type="entry name" value="DUF7847"/>
    <property type="match status" value="1"/>
</dbReference>
<keyword evidence="1" id="KW-0812">Transmembrane</keyword>